<dbReference type="AlphaFoldDB" id="A0AAE9YTQ9"/>
<feature type="domain" description="DUF5666" evidence="2">
    <location>
        <begin position="562"/>
        <end position="620"/>
    </location>
</feature>
<feature type="domain" description="DUF5666" evidence="2">
    <location>
        <begin position="191"/>
        <end position="251"/>
    </location>
</feature>
<organism evidence="3 4">
    <name type="scientific">Thalassomonas actiniarum</name>
    <dbReference type="NCBI Taxonomy" id="485447"/>
    <lineage>
        <taxon>Bacteria</taxon>
        <taxon>Pseudomonadati</taxon>
        <taxon>Pseudomonadota</taxon>
        <taxon>Gammaproteobacteria</taxon>
        <taxon>Alteromonadales</taxon>
        <taxon>Colwelliaceae</taxon>
        <taxon>Thalassomonas</taxon>
    </lineage>
</organism>
<reference evidence="3 4" key="2">
    <citation type="journal article" date="2022" name="Mar. Drugs">
        <title>Bioassay-Guided Fractionation Leads to the Detection of Cholic Acid Generated by the Rare Thalassomonas sp.</title>
        <authorList>
            <person name="Pheiffer F."/>
            <person name="Schneider Y.K."/>
            <person name="Hansen E.H."/>
            <person name="Andersen J.H."/>
            <person name="Isaksson J."/>
            <person name="Busche T."/>
            <person name="R C."/>
            <person name="Kalinowski J."/>
            <person name="Zyl L.V."/>
            <person name="Trindade M."/>
        </authorList>
    </citation>
    <scope>NUCLEOTIDE SEQUENCE [LARGE SCALE GENOMIC DNA]</scope>
    <source>
        <strain evidence="3 4">A5K-106</strain>
    </source>
</reference>
<dbReference type="Proteomes" id="UP000032568">
    <property type="component" value="Chromosome"/>
</dbReference>
<feature type="domain" description="DUF5666" evidence="2">
    <location>
        <begin position="704"/>
        <end position="762"/>
    </location>
</feature>
<evidence type="ECO:0000259" key="2">
    <source>
        <dbReference type="Pfam" id="PF18914"/>
    </source>
</evidence>
<evidence type="ECO:0000313" key="3">
    <source>
        <dbReference type="EMBL" id="WDE00607.1"/>
    </source>
</evidence>
<feature type="domain" description="DUF5666" evidence="2">
    <location>
        <begin position="483"/>
        <end position="550"/>
    </location>
</feature>
<evidence type="ECO:0000256" key="1">
    <source>
        <dbReference type="SAM" id="SignalP"/>
    </source>
</evidence>
<gene>
    <name evidence="3" type="ORF">SG35_008205</name>
</gene>
<feature type="domain" description="DUF5666" evidence="2">
    <location>
        <begin position="772"/>
        <end position="830"/>
    </location>
</feature>
<feature type="signal peptide" evidence="1">
    <location>
        <begin position="1"/>
        <end position="20"/>
    </location>
</feature>
<protein>
    <recommendedName>
        <fullName evidence="2">DUF5666 domain-containing protein</fullName>
    </recommendedName>
</protein>
<keyword evidence="4" id="KW-1185">Reference proteome</keyword>
<feature type="domain" description="DUF5666" evidence="2">
    <location>
        <begin position="635"/>
        <end position="694"/>
    </location>
</feature>
<dbReference type="RefSeq" id="WP_152646454.1">
    <property type="nucleotide sequence ID" value="NZ_CP059735.1"/>
</dbReference>
<evidence type="ECO:0000313" key="4">
    <source>
        <dbReference type="Proteomes" id="UP000032568"/>
    </source>
</evidence>
<accession>A0AAE9YTQ9</accession>
<sequence>MKQLVLKYCLAAFLSLLISACGGSDNDSGTEDPATPGAMNVTINGLPDNQAASVSVTGPGNFSQSLTESALLSQLSPGSYSLTVNDVEIDNISYSGFDSSLNTNVSSNTTTEITLSYGAQSQSRGVISAFGSVIVNGITYDSDNALVTTDDTASGSDDDLSLGMQVTVEGLVSDDGEIARADSITYSATARGPVTEINLADAGFTLLGLEFLTDELTEFEGVEFNEIQVGDWLEISAILNGDSLLLATRVEKLTTTELTIILRGTVSNLDSNAGTFNLENMLVDYAGAEVSGVLSEGAEVKVSADTAPVNSELIARTVEVEQEDEFESGQSINLDGIINSFVSSQEFTVNSQAVTTTESTEYEHGDESLLALNVRVKVFGTLDENNILVARKIRLDKPGIIKVSGQVEAVDADANSLTVLNLTFTTDKHTHMKDKSDAKIKRFGLSELNVGDNVEIKAFEQETGFVIRLLTRHDSDASLAKLEGQVSSISDTSFVLEGVTVQTSEITEFESSDDEDLSQEEFFALLTLDDLIKARGQMQESGELLAVKVEFEEDDEDQVELKGLIDSFTSASEFTVNGHNITTDQATVYREGSESDLALEVMVEVKGIQGESGTILATRIDFDSDEAQDNEVEVEGTISDFVSATEFSINEISITTDESTTYQGGSSEDLAQGVEVEIEGLLQENGTVLAGKIEFEDEQETEITGTISNFVSATEFMVGEQAVTTNSATQYQDGDASLLADNLVVEVEGSLENDLLVAVKIKFEGAEKVKLEGSIDSFVSSSEFTVNGQAVTTNEFTRYKKGDEDDLALGVELEIKGTLDSSNTLVASKITFED</sequence>
<feature type="chain" id="PRO_5042208642" description="DUF5666 domain-containing protein" evidence="1">
    <location>
        <begin position="21"/>
        <end position="834"/>
    </location>
</feature>
<name>A0AAE9YTQ9_9GAMM</name>
<proteinExistence type="predicted"/>
<dbReference type="Pfam" id="PF18914">
    <property type="entry name" value="DUF5666"/>
    <property type="match status" value="9"/>
</dbReference>
<dbReference type="KEGG" id="tact:SG35_008205"/>
<dbReference type="EMBL" id="CP059735">
    <property type="protein sequence ID" value="WDE00607.1"/>
    <property type="molecule type" value="Genomic_DNA"/>
</dbReference>
<feature type="domain" description="DUF5666" evidence="2">
    <location>
        <begin position="405"/>
        <end position="464"/>
    </location>
</feature>
<feature type="domain" description="DUF5666" evidence="2">
    <location>
        <begin position="336"/>
        <end position="393"/>
    </location>
</feature>
<feature type="domain" description="DUF5666" evidence="2">
    <location>
        <begin position="125"/>
        <end position="178"/>
    </location>
</feature>
<reference evidence="3 4" key="1">
    <citation type="journal article" date="2015" name="Genome Announc.">
        <title>Draft Genome Sequences of Marine Isolates of Thalassomonas viridans and Thalassomonas actiniarum.</title>
        <authorList>
            <person name="Olonade I."/>
            <person name="van Zyl L.J."/>
            <person name="Trindade M."/>
        </authorList>
    </citation>
    <scope>NUCLEOTIDE SEQUENCE [LARGE SCALE GENOMIC DNA]</scope>
    <source>
        <strain evidence="3 4">A5K-106</strain>
    </source>
</reference>
<dbReference type="InterPro" id="IPR043724">
    <property type="entry name" value="DUF5666"/>
</dbReference>
<keyword evidence="1" id="KW-0732">Signal</keyword>
<dbReference type="PROSITE" id="PS51257">
    <property type="entry name" value="PROKAR_LIPOPROTEIN"/>
    <property type="match status" value="1"/>
</dbReference>